<dbReference type="SMART" id="SM00421">
    <property type="entry name" value="HTH_LUXR"/>
    <property type="match status" value="1"/>
</dbReference>
<evidence type="ECO:0000256" key="1">
    <source>
        <dbReference type="ARBA" id="ARBA00023015"/>
    </source>
</evidence>
<sequence length="254" mass="29649">MHIQEANDWVIFNNITYQIHQIADFGQMCRNFLEQMRLLMNFDAAVFYYSSDADLPKLTQAVCCGYPEQTAQEYLQAYQAKDFSRGLLMGGKSMVYRDNDIFSADELEKTECFQRFSKAEGFQHSVHVLPAFEGKVLAKISFYRAADAPDFVYDDVFLLDMVKEHLALRIARCYEEHVRQHEKLSIHECEEQFRLTARETTILGLLMQGLPNDVICGQLTITNNTLKKHILNIYKKLSIRNRTQLFKMVREYPD</sequence>
<feature type="domain" description="HTH luxR-type" evidence="4">
    <location>
        <begin position="188"/>
        <end position="253"/>
    </location>
</feature>
<dbReference type="InterPro" id="IPR000792">
    <property type="entry name" value="Tscrpt_reg_LuxR_C"/>
</dbReference>
<keyword evidence="2" id="KW-0238">DNA-binding</keyword>
<evidence type="ECO:0000256" key="2">
    <source>
        <dbReference type="ARBA" id="ARBA00023125"/>
    </source>
</evidence>
<protein>
    <submittedName>
        <fullName evidence="5">LuxR C-terminal-related transcriptional regulator</fullName>
    </submittedName>
</protein>
<keyword evidence="1" id="KW-0805">Transcription regulation</keyword>
<proteinExistence type="predicted"/>
<dbReference type="RefSeq" id="WP_216470883.1">
    <property type="nucleotide sequence ID" value="NZ_JAHLQI010000006.1"/>
</dbReference>
<dbReference type="Pfam" id="PF00196">
    <property type="entry name" value="GerE"/>
    <property type="match status" value="1"/>
</dbReference>
<evidence type="ECO:0000259" key="4">
    <source>
        <dbReference type="PROSITE" id="PS50043"/>
    </source>
</evidence>
<dbReference type="CDD" id="cd06170">
    <property type="entry name" value="LuxR_C_like"/>
    <property type="match status" value="1"/>
</dbReference>
<evidence type="ECO:0000256" key="3">
    <source>
        <dbReference type="ARBA" id="ARBA00023163"/>
    </source>
</evidence>
<keyword evidence="6" id="KW-1185">Reference proteome</keyword>
<keyword evidence="3" id="KW-0804">Transcription</keyword>
<accession>A0ABS6EVL2</accession>
<comment type="caution">
    <text evidence="5">The sequence shown here is derived from an EMBL/GenBank/DDBJ whole genome shotgun (WGS) entry which is preliminary data.</text>
</comment>
<dbReference type="Proteomes" id="UP000783588">
    <property type="component" value="Unassembled WGS sequence"/>
</dbReference>
<name>A0ABS6EVL2_9FIRM</name>
<dbReference type="PANTHER" id="PTHR44688">
    <property type="entry name" value="DNA-BINDING TRANSCRIPTIONAL ACTIVATOR DEVR_DOSR"/>
    <property type="match status" value="1"/>
</dbReference>
<evidence type="ECO:0000313" key="5">
    <source>
        <dbReference type="EMBL" id="MBU5491171.1"/>
    </source>
</evidence>
<organism evidence="5 6">
    <name type="scientific">Butyricicoccus intestinisimiae</name>
    <dbReference type="NCBI Taxonomy" id="2841509"/>
    <lineage>
        <taxon>Bacteria</taxon>
        <taxon>Bacillati</taxon>
        <taxon>Bacillota</taxon>
        <taxon>Clostridia</taxon>
        <taxon>Eubacteriales</taxon>
        <taxon>Butyricicoccaceae</taxon>
        <taxon>Butyricicoccus</taxon>
    </lineage>
</organism>
<evidence type="ECO:0000313" key="6">
    <source>
        <dbReference type="Proteomes" id="UP000783588"/>
    </source>
</evidence>
<dbReference type="PANTHER" id="PTHR44688:SF16">
    <property type="entry name" value="DNA-BINDING TRANSCRIPTIONAL ACTIVATOR DEVR_DOSR"/>
    <property type="match status" value="1"/>
</dbReference>
<gene>
    <name evidence="5" type="ORF">KQI75_11190</name>
</gene>
<dbReference type="PROSITE" id="PS50043">
    <property type="entry name" value="HTH_LUXR_2"/>
    <property type="match status" value="1"/>
</dbReference>
<reference evidence="5 6" key="1">
    <citation type="submission" date="2021-06" db="EMBL/GenBank/DDBJ databases">
        <authorList>
            <person name="Sun Q."/>
            <person name="Li D."/>
        </authorList>
    </citation>
    <scope>NUCLEOTIDE SEQUENCE [LARGE SCALE GENOMIC DNA]</scope>
    <source>
        <strain evidence="5 6">MSJd-7</strain>
    </source>
</reference>
<dbReference type="EMBL" id="JAHLQI010000006">
    <property type="protein sequence ID" value="MBU5491171.1"/>
    <property type="molecule type" value="Genomic_DNA"/>
</dbReference>